<accession>A0A6N2LHJ3</accession>
<proteinExistence type="predicted"/>
<name>A0A6N2LHJ3_SALVM</name>
<dbReference type="EMBL" id="CAADRP010001537">
    <property type="protein sequence ID" value="VFU39928.1"/>
    <property type="molecule type" value="Genomic_DNA"/>
</dbReference>
<dbReference type="AlphaFoldDB" id="A0A6N2LHJ3"/>
<organism evidence="1">
    <name type="scientific">Salix viminalis</name>
    <name type="common">Common osier</name>
    <name type="synonym">Basket willow</name>
    <dbReference type="NCBI Taxonomy" id="40686"/>
    <lineage>
        <taxon>Eukaryota</taxon>
        <taxon>Viridiplantae</taxon>
        <taxon>Streptophyta</taxon>
        <taxon>Embryophyta</taxon>
        <taxon>Tracheophyta</taxon>
        <taxon>Spermatophyta</taxon>
        <taxon>Magnoliopsida</taxon>
        <taxon>eudicotyledons</taxon>
        <taxon>Gunneridae</taxon>
        <taxon>Pentapetalae</taxon>
        <taxon>rosids</taxon>
        <taxon>fabids</taxon>
        <taxon>Malpighiales</taxon>
        <taxon>Salicaceae</taxon>
        <taxon>Saliceae</taxon>
        <taxon>Salix</taxon>
    </lineage>
</organism>
<evidence type="ECO:0000313" key="1">
    <source>
        <dbReference type="EMBL" id="VFU39928.1"/>
    </source>
</evidence>
<sequence length="103" mass="12169">MKELGYQYRRQEDRLTSMGRHLRRKVSDVGFEEYRPGCKNPRTVSFDLYTDEAQEYLSAKAVPFPVEQQAIRTSSTNRITRKAQIKALISKEIFARTRLQQRQ</sequence>
<reference evidence="1" key="1">
    <citation type="submission" date="2019-03" db="EMBL/GenBank/DDBJ databases">
        <authorList>
            <person name="Mank J."/>
            <person name="Almeida P."/>
        </authorList>
    </citation>
    <scope>NUCLEOTIDE SEQUENCE</scope>
    <source>
        <strain evidence="1">78183</strain>
    </source>
</reference>
<gene>
    <name evidence="1" type="ORF">SVIM_LOCUS225461</name>
</gene>
<protein>
    <submittedName>
        <fullName evidence="1">Uncharacterized protein</fullName>
    </submittedName>
</protein>